<comment type="similarity">
    <text evidence="1">Belongs to the UPF0398 family.</text>
</comment>
<reference evidence="2" key="1">
    <citation type="submission" date="2022-07" db="EMBL/GenBank/DDBJ databases">
        <authorList>
            <person name="Kouya T."/>
            <person name="Ishiyama Y."/>
        </authorList>
    </citation>
    <scope>NUCLEOTIDE SEQUENCE</scope>
    <source>
        <strain evidence="2">WR16-4</strain>
    </source>
</reference>
<dbReference type="RefSeq" id="WP_286136308.1">
    <property type="nucleotide sequence ID" value="NZ_BRPL01000002.1"/>
</dbReference>
<comment type="caution">
    <text evidence="2">The sequence shown here is derived from an EMBL/GenBank/DDBJ whole genome shotgun (WGS) entry which is preliminary data.</text>
</comment>
<reference evidence="2" key="2">
    <citation type="journal article" date="2023" name="PLoS ONE">
        <title>Philodulcilactobacillus myokoensis gen. nov., sp. nov., a fructophilic, acidophilic, and agar-phobic lactic acid bacterium isolated from fermented vegetable extracts.</title>
        <authorList>
            <person name="Kouya T."/>
            <person name="Ishiyama Y."/>
            <person name="Ohashi S."/>
            <person name="Kumakubo R."/>
            <person name="Yamazaki T."/>
            <person name="Otaki T."/>
        </authorList>
    </citation>
    <scope>NUCLEOTIDE SEQUENCE</scope>
    <source>
        <strain evidence="2">WR16-4</strain>
    </source>
</reference>
<evidence type="ECO:0000256" key="1">
    <source>
        <dbReference type="HAMAP-Rule" id="MF_01575"/>
    </source>
</evidence>
<sequence>MKRLWITGYRSYELGIFNDKDPKLKVINQVIKQNLIQAIESGVDWIITGPQLGIEQLSVQQAVKLKQKYPNEFKVAVMSPFKNVQKRWNQNNKLKLSKIIQNADFADSVSHKEYNSPSQLINYQRFMLSHTDEAIMIYDPDHEGKSKYDYHRIKTYSEQRDYPFKIIDFDDLQEAANEYEENLKK</sequence>
<dbReference type="EMBL" id="BRPL01000002">
    <property type="protein sequence ID" value="GLB46846.1"/>
    <property type="molecule type" value="Genomic_DNA"/>
</dbReference>
<gene>
    <name evidence="2" type="ORF">WR164_08250</name>
</gene>
<proteinExistence type="inferred from homology"/>
<dbReference type="PANTHER" id="PTHR38440">
    <property type="entry name" value="UPF0398 PROTEIN YPSA"/>
    <property type="match status" value="1"/>
</dbReference>
<keyword evidence="3" id="KW-1185">Reference proteome</keyword>
<dbReference type="PANTHER" id="PTHR38440:SF1">
    <property type="entry name" value="UPF0398 PROTEIN SPR0331"/>
    <property type="match status" value="1"/>
</dbReference>
<organism evidence="2 3">
    <name type="scientific">Philodulcilactobacillus myokoensis</name>
    <dbReference type="NCBI Taxonomy" id="2929573"/>
    <lineage>
        <taxon>Bacteria</taxon>
        <taxon>Bacillati</taxon>
        <taxon>Bacillota</taxon>
        <taxon>Bacilli</taxon>
        <taxon>Lactobacillales</taxon>
        <taxon>Lactobacillaceae</taxon>
        <taxon>Philodulcilactobacillus</taxon>
    </lineage>
</organism>
<dbReference type="SUPFAM" id="SSF102405">
    <property type="entry name" value="MCP/YpsA-like"/>
    <property type="match status" value="1"/>
</dbReference>
<dbReference type="InterPro" id="IPR010697">
    <property type="entry name" value="YspA"/>
</dbReference>
<dbReference type="Pfam" id="PF06908">
    <property type="entry name" value="YpsA"/>
    <property type="match status" value="1"/>
</dbReference>
<evidence type="ECO:0000313" key="3">
    <source>
        <dbReference type="Proteomes" id="UP001144204"/>
    </source>
</evidence>
<evidence type="ECO:0000313" key="2">
    <source>
        <dbReference type="EMBL" id="GLB46846.1"/>
    </source>
</evidence>
<dbReference type="Proteomes" id="UP001144204">
    <property type="component" value="Unassembled WGS sequence"/>
</dbReference>
<name>A0A9W6B1K2_9LACO</name>
<dbReference type="Gene3D" id="3.40.50.450">
    <property type="match status" value="1"/>
</dbReference>
<dbReference type="NCBIfam" id="NF010181">
    <property type="entry name" value="PRK13660.1"/>
    <property type="match status" value="1"/>
</dbReference>
<dbReference type="PIRSF" id="PIRSF021290">
    <property type="entry name" value="DUF1273"/>
    <property type="match status" value="1"/>
</dbReference>
<protein>
    <recommendedName>
        <fullName evidence="1">UPF0398 protein WR164_08250</fullName>
    </recommendedName>
</protein>
<dbReference type="AlphaFoldDB" id="A0A9W6B1K2"/>
<accession>A0A9W6B1K2</accession>
<dbReference type="HAMAP" id="MF_01575">
    <property type="entry name" value="UPF0398"/>
    <property type="match status" value="1"/>
</dbReference>